<name>A0A6P3VCG3_OCTDE</name>
<dbReference type="InParanoid" id="A0A6P3VCG3"/>
<sequence length="258" mass="29515">MDPTSKTFMSMVNGSAIKSLPELYALVENFNKDSKKSSLLKAHSISFTEAEKLLAKSLNTMALISRTSSRREDPKSVFSYTLVKREPEKPPSMVEYLHRSLLEGLFSPVVGLTRSQKRLTESGIPPLPHPFPYNIILEGLESLPQAPTEKTQDPQVIDRPCLLKVMVPDKLAKYFLVDPEKQFMDLRDLQWRYFKGLAKWKHMIVVPTMDIKCNSEKRFVENRDMPGVVSPPIVRKSLVIYPQTEFNKEGNCDLTWNI</sequence>
<proteinExistence type="predicted"/>
<dbReference type="Pfam" id="PF17673">
    <property type="entry name" value="DUF5532"/>
    <property type="match status" value="1"/>
</dbReference>
<dbReference type="Proteomes" id="UP000515203">
    <property type="component" value="Unplaced"/>
</dbReference>
<reference evidence="2" key="1">
    <citation type="submission" date="2025-08" db="UniProtKB">
        <authorList>
            <consortium name="RefSeq"/>
        </authorList>
    </citation>
    <scope>IDENTIFICATION</scope>
</reference>
<organism evidence="1 2">
    <name type="scientific">Octodon degus</name>
    <name type="common">Degu</name>
    <name type="synonym">Sciurus degus</name>
    <dbReference type="NCBI Taxonomy" id="10160"/>
    <lineage>
        <taxon>Eukaryota</taxon>
        <taxon>Metazoa</taxon>
        <taxon>Chordata</taxon>
        <taxon>Craniata</taxon>
        <taxon>Vertebrata</taxon>
        <taxon>Euteleostomi</taxon>
        <taxon>Mammalia</taxon>
        <taxon>Eutheria</taxon>
        <taxon>Euarchontoglires</taxon>
        <taxon>Glires</taxon>
        <taxon>Rodentia</taxon>
        <taxon>Hystricomorpha</taxon>
        <taxon>Octodontidae</taxon>
        <taxon>Octodon</taxon>
    </lineage>
</organism>
<dbReference type="GeneID" id="101560519"/>
<dbReference type="RefSeq" id="XP_012371977.1">
    <property type="nucleotide sequence ID" value="XM_012516523.1"/>
</dbReference>
<dbReference type="OrthoDB" id="9945674at2759"/>
<accession>A0A6P3VCG3</accession>
<dbReference type="PANTHER" id="PTHR37353:SF1">
    <property type="entry name" value="RIKEN CDNA 4921517D22 GENE"/>
    <property type="match status" value="1"/>
</dbReference>
<protein>
    <submittedName>
        <fullName evidence="2">Uncharacterized protein C9orf153 homolog</fullName>
    </submittedName>
</protein>
<evidence type="ECO:0000313" key="2">
    <source>
        <dbReference type="RefSeq" id="XP_012371977.1"/>
    </source>
</evidence>
<dbReference type="AlphaFoldDB" id="A0A6P3VCG3"/>
<dbReference type="InterPro" id="IPR040022">
    <property type="entry name" value="C9orf153-like"/>
</dbReference>
<gene>
    <name evidence="2" type="primary">CUNH9orf153</name>
</gene>
<dbReference type="PANTHER" id="PTHR37353">
    <property type="entry name" value="RIKEN CDNA 4921517D22 GENE"/>
    <property type="match status" value="1"/>
</dbReference>
<evidence type="ECO:0000313" key="1">
    <source>
        <dbReference type="Proteomes" id="UP000515203"/>
    </source>
</evidence>
<keyword evidence="1" id="KW-1185">Reference proteome</keyword>
<dbReference type="CTD" id="123521604"/>